<dbReference type="RefSeq" id="XP_004179778.1">
    <property type="nucleotide sequence ID" value="XM_004179730.1"/>
</dbReference>
<accession>I2H1K7</accession>
<dbReference type="KEGG" id="tbl:TBLA_0C04630"/>
<dbReference type="EC" id="2.3.1.41" evidence="2"/>
<dbReference type="InterPro" id="IPR000794">
    <property type="entry name" value="Beta-ketoacyl_synthase"/>
</dbReference>
<dbReference type="Pfam" id="PF00109">
    <property type="entry name" value="ketoacyl-synt"/>
    <property type="match status" value="1"/>
</dbReference>
<dbReference type="OMA" id="QIGHCLG"/>
<comment type="similarity">
    <text evidence="1 4">Belongs to the thiolase-like superfamily. Beta-ketoacyl-ACP synthases family.</text>
</comment>
<dbReference type="eggNOG" id="KOG1394">
    <property type="taxonomic scope" value="Eukaryota"/>
</dbReference>
<dbReference type="NCBIfam" id="NF005589">
    <property type="entry name" value="PRK07314.1"/>
    <property type="match status" value="1"/>
</dbReference>
<dbReference type="Pfam" id="PF02801">
    <property type="entry name" value="Ketoacyl-synt_C"/>
    <property type="match status" value="1"/>
</dbReference>
<protein>
    <recommendedName>
        <fullName evidence="2">beta-ketoacyl-[acyl-carrier-protein] synthase I</fullName>
        <ecNumber evidence="2">2.3.1.41</ecNumber>
    </recommendedName>
</protein>
<evidence type="ECO:0000256" key="1">
    <source>
        <dbReference type="ARBA" id="ARBA00008467"/>
    </source>
</evidence>
<sequence length="459" mass="49697">MSKLNRVVVTGLGCMTPLGRTVGQSWNNLLKGNSGLVPVTSLTNYADDFEQFKKHIPDSVNVGVIPSQIDNNSNIPDSLLNDQDRRRMSKFSQLAITSSYEALKDASLLNTPDQITISDSIDLNRFGCIIGSGIASINDIFEATKNLVIDPNKKISPFFIPKILTNMAAGNVSIKFKLKGPLHSSSTACATGNNSIGDAYNLIRLGKQDLCIAGATEAAIHPLSLIGFLRVKSITVDGISRPFDDERSGFVLSEGCGMLVLENLEHAQRRNAKIYAEIIGYGLSSDGYHITTPSKNGEGARRAIEMALQEGADSNHNFNNSKIYINSHATSTKLGDEAEIIAIKNSIIDNPIKDLNFQKGYVSSNKGAIGHLLGAAGAVESIFSILSLQKGQLPNTLNLQNVDGLVQNCNIGEYIEPEKLKILMHHENGIVDNEINYSICNSFGFGGVNTSLLFKKWIP</sequence>
<dbReference type="Gene3D" id="3.40.47.10">
    <property type="match status" value="1"/>
</dbReference>
<evidence type="ECO:0000313" key="6">
    <source>
        <dbReference type="EMBL" id="CCH60259.1"/>
    </source>
</evidence>
<dbReference type="SUPFAM" id="SSF53901">
    <property type="entry name" value="Thiolase-like"/>
    <property type="match status" value="2"/>
</dbReference>
<dbReference type="PANTHER" id="PTHR11712:SF336">
    <property type="entry name" value="3-OXOACYL-[ACYL-CARRIER-PROTEIN] SYNTHASE, MITOCHONDRIAL"/>
    <property type="match status" value="1"/>
</dbReference>
<dbReference type="InterPro" id="IPR014030">
    <property type="entry name" value="Ketoacyl_synth_N"/>
</dbReference>
<name>I2H1K7_HENB6</name>
<dbReference type="InParanoid" id="I2H1K7"/>
<evidence type="ECO:0000256" key="3">
    <source>
        <dbReference type="ARBA" id="ARBA00022679"/>
    </source>
</evidence>
<evidence type="ECO:0000256" key="4">
    <source>
        <dbReference type="RuleBase" id="RU003694"/>
    </source>
</evidence>
<evidence type="ECO:0000313" key="7">
    <source>
        <dbReference type="Proteomes" id="UP000002866"/>
    </source>
</evidence>
<reference evidence="6 7" key="1">
    <citation type="journal article" date="2011" name="Proc. Natl. Acad. Sci. U.S.A.">
        <title>Evolutionary erosion of yeast sex chromosomes by mating-type switching accidents.</title>
        <authorList>
            <person name="Gordon J.L."/>
            <person name="Armisen D."/>
            <person name="Proux-Wera E."/>
            <person name="Oheigeartaigh S.S."/>
            <person name="Byrne K.P."/>
            <person name="Wolfe K.H."/>
        </authorList>
    </citation>
    <scope>NUCLEOTIDE SEQUENCE [LARGE SCALE GENOMIC DNA]</scope>
    <source>
        <strain evidence="7">ATCC 34711 / CBS 6284 / DSM 70876 / NBRC 10599 / NRRL Y-10934 / UCD 77-7</strain>
    </source>
</reference>
<dbReference type="CDD" id="cd00834">
    <property type="entry name" value="KAS_I_II"/>
    <property type="match status" value="1"/>
</dbReference>
<dbReference type="OrthoDB" id="5334845at2759"/>
<dbReference type="InterPro" id="IPR014031">
    <property type="entry name" value="Ketoacyl_synth_C"/>
</dbReference>
<keyword evidence="3 4" id="KW-0808">Transferase</keyword>
<dbReference type="GO" id="GO:0004315">
    <property type="term" value="F:3-oxoacyl-[acyl-carrier-protein] synthase activity"/>
    <property type="evidence" value="ECO:0007669"/>
    <property type="project" value="UniProtKB-EC"/>
</dbReference>
<dbReference type="Proteomes" id="UP000002866">
    <property type="component" value="Chromosome 3"/>
</dbReference>
<gene>
    <name evidence="6" type="primary">TBLA0C04630</name>
    <name evidence="6" type="ORF">TBLA_0C04630</name>
</gene>
<dbReference type="EMBL" id="HE806318">
    <property type="protein sequence ID" value="CCH60259.1"/>
    <property type="molecule type" value="Genomic_DNA"/>
</dbReference>
<dbReference type="FunCoup" id="I2H1K7">
    <property type="interactions" value="458"/>
</dbReference>
<dbReference type="SMART" id="SM00825">
    <property type="entry name" value="PKS_KS"/>
    <property type="match status" value="1"/>
</dbReference>
<dbReference type="InterPro" id="IPR020841">
    <property type="entry name" value="PKS_Beta-ketoAc_synthase_dom"/>
</dbReference>
<dbReference type="InterPro" id="IPR016039">
    <property type="entry name" value="Thiolase-like"/>
</dbReference>
<dbReference type="PROSITE" id="PS52004">
    <property type="entry name" value="KS3_2"/>
    <property type="match status" value="1"/>
</dbReference>
<dbReference type="AlphaFoldDB" id="I2H1K7"/>
<feature type="domain" description="Ketosynthase family 3 (KS3)" evidence="5">
    <location>
        <begin position="4"/>
        <end position="456"/>
    </location>
</feature>
<dbReference type="STRING" id="1071380.I2H1K7"/>
<dbReference type="PANTHER" id="PTHR11712">
    <property type="entry name" value="POLYKETIDE SYNTHASE-RELATED"/>
    <property type="match status" value="1"/>
</dbReference>
<evidence type="ECO:0000259" key="5">
    <source>
        <dbReference type="PROSITE" id="PS52004"/>
    </source>
</evidence>
<dbReference type="HOGENOM" id="CLU_000022_69_2_1"/>
<keyword evidence="7" id="KW-1185">Reference proteome</keyword>
<dbReference type="GO" id="GO:0006633">
    <property type="term" value="P:fatty acid biosynthetic process"/>
    <property type="evidence" value="ECO:0007669"/>
    <property type="project" value="TreeGrafter"/>
</dbReference>
<dbReference type="GeneID" id="14495239"/>
<dbReference type="GO" id="GO:0005739">
    <property type="term" value="C:mitochondrion"/>
    <property type="evidence" value="ECO:0007669"/>
    <property type="project" value="TreeGrafter"/>
</dbReference>
<evidence type="ECO:0000256" key="2">
    <source>
        <dbReference type="ARBA" id="ARBA00013191"/>
    </source>
</evidence>
<proteinExistence type="inferred from homology"/>
<organism evidence="6 7">
    <name type="scientific">Henningerozyma blattae (strain ATCC 34711 / CBS 6284 / DSM 70876 / NBRC 10599 / NRRL Y-10934 / UCD 77-7)</name>
    <name type="common">Yeast</name>
    <name type="synonym">Tetrapisispora blattae</name>
    <dbReference type="NCBI Taxonomy" id="1071380"/>
    <lineage>
        <taxon>Eukaryota</taxon>
        <taxon>Fungi</taxon>
        <taxon>Dikarya</taxon>
        <taxon>Ascomycota</taxon>
        <taxon>Saccharomycotina</taxon>
        <taxon>Saccharomycetes</taxon>
        <taxon>Saccharomycetales</taxon>
        <taxon>Saccharomycetaceae</taxon>
        <taxon>Henningerozyma</taxon>
    </lineage>
</organism>